<evidence type="ECO:0000256" key="3">
    <source>
        <dbReference type="ARBA" id="ARBA00022494"/>
    </source>
</evidence>
<evidence type="ECO:0000313" key="9">
    <source>
        <dbReference type="Proteomes" id="UP000654075"/>
    </source>
</evidence>
<keyword evidence="7" id="KW-0437">Light-harvesting polypeptide</keyword>
<reference evidence="8" key="1">
    <citation type="submission" date="2021-02" db="EMBL/GenBank/DDBJ databases">
        <authorList>
            <person name="Dougan E. K."/>
            <person name="Rhodes N."/>
            <person name="Thang M."/>
            <person name="Chan C."/>
        </authorList>
    </citation>
    <scope>NUCLEOTIDE SEQUENCE</scope>
</reference>
<dbReference type="Pfam" id="PF02429">
    <property type="entry name" value="PCP"/>
    <property type="match status" value="1"/>
</dbReference>
<dbReference type="Proteomes" id="UP000654075">
    <property type="component" value="Unassembled WGS sequence"/>
</dbReference>
<name>A0A813DV48_POLGL</name>
<sequence length="109" mass="11262">MGASMDSAALKKGVLAHASAIGHVDSKGMIPLPDYTAIKAAIGHMVASVPKNQVIDVFNAAGDVVRKEEVGAYMKSLVNSGRSGIQGILGVQGRGRCCAAMRTTAWPPQ</sequence>
<dbReference type="AlphaFoldDB" id="A0A813DV48"/>
<comment type="function">
    <text evidence="1">Water-soluble antenna for capture of solar energy in the blue-green range. Peridinin is an asymmetric carotenoid.</text>
</comment>
<proteinExistence type="predicted"/>
<evidence type="ECO:0000256" key="4">
    <source>
        <dbReference type="ARBA" id="ARBA00022528"/>
    </source>
</evidence>
<evidence type="ECO:0000256" key="5">
    <source>
        <dbReference type="ARBA" id="ARBA00022640"/>
    </source>
</evidence>
<keyword evidence="9" id="KW-1185">Reference proteome</keyword>
<keyword evidence="4" id="KW-0150">Chloroplast</keyword>
<protein>
    <submittedName>
        <fullName evidence="8">Uncharacterized protein</fullName>
    </submittedName>
</protein>
<keyword evidence="5" id="KW-0934">Plastid</keyword>
<keyword evidence="3" id="KW-0148">Chlorophyll</keyword>
<evidence type="ECO:0000256" key="1">
    <source>
        <dbReference type="ARBA" id="ARBA00004098"/>
    </source>
</evidence>
<comment type="caution">
    <text evidence="8">The sequence shown here is derived from an EMBL/GenBank/DDBJ whole genome shotgun (WGS) entry which is preliminary data.</text>
</comment>
<dbReference type="GO" id="GO:0016168">
    <property type="term" value="F:chlorophyll binding"/>
    <property type="evidence" value="ECO:0007669"/>
    <property type="project" value="UniProtKB-KW"/>
</dbReference>
<dbReference type="InterPro" id="IPR003376">
    <property type="entry name" value="Peridinin-chlorophyll-bd_prot"/>
</dbReference>
<dbReference type="InterPro" id="IPR036550">
    <property type="entry name" value="Peridinin-chlorophyll-bd_sf"/>
</dbReference>
<organism evidence="8 9">
    <name type="scientific">Polarella glacialis</name>
    <name type="common">Dinoflagellate</name>
    <dbReference type="NCBI Taxonomy" id="89957"/>
    <lineage>
        <taxon>Eukaryota</taxon>
        <taxon>Sar</taxon>
        <taxon>Alveolata</taxon>
        <taxon>Dinophyceae</taxon>
        <taxon>Suessiales</taxon>
        <taxon>Suessiaceae</taxon>
        <taxon>Polarella</taxon>
    </lineage>
</organism>
<evidence type="ECO:0000256" key="7">
    <source>
        <dbReference type="ARBA" id="ARBA00023243"/>
    </source>
</evidence>
<comment type="subcellular location">
    <subcellularLocation>
        <location evidence="2">Plastid</location>
        <location evidence="2">Chloroplast</location>
    </subcellularLocation>
</comment>
<keyword evidence="6" id="KW-0157">Chromophore</keyword>
<dbReference type="SUPFAM" id="SSF48608">
    <property type="entry name" value="Peridinin-chlorophyll protein"/>
    <property type="match status" value="1"/>
</dbReference>
<gene>
    <name evidence="8" type="ORF">PGLA1383_LOCUS9898</name>
</gene>
<evidence type="ECO:0000256" key="6">
    <source>
        <dbReference type="ARBA" id="ARBA00022991"/>
    </source>
</evidence>
<evidence type="ECO:0000313" key="8">
    <source>
        <dbReference type="EMBL" id="CAE8591206.1"/>
    </source>
</evidence>
<evidence type="ECO:0000256" key="2">
    <source>
        <dbReference type="ARBA" id="ARBA00004229"/>
    </source>
</evidence>
<dbReference type="GO" id="GO:0009507">
    <property type="term" value="C:chloroplast"/>
    <property type="evidence" value="ECO:0007669"/>
    <property type="project" value="UniProtKB-SubCell"/>
</dbReference>
<dbReference type="Gene3D" id="1.40.10.10">
    <property type="entry name" value="Peridinin-chlorophyll A binding"/>
    <property type="match status" value="1"/>
</dbReference>
<accession>A0A813DV48</accession>
<dbReference type="EMBL" id="CAJNNV010004758">
    <property type="protein sequence ID" value="CAE8591206.1"/>
    <property type="molecule type" value="Genomic_DNA"/>
</dbReference>
<dbReference type="GO" id="GO:0030076">
    <property type="term" value="C:light-harvesting complex"/>
    <property type="evidence" value="ECO:0007669"/>
    <property type="project" value="UniProtKB-KW"/>
</dbReference>